<name>A0ABS6Z7A5_9ACTN</name>
<evidence type="ECO:0000313" key="1">
    <source>
        <dbReference type="EMBL" id="MBW5483451.1"/>
    </source>
</evidence>
<dbReference type="Pfam" id="PF07070">
    <property type="entry name" value="Spo0M"/>
    <property type="match status" value="1"/>
</dbReference>
<evidence type="ECO:0000313" key="2">
    <source>
        <dbReference type="Proteomes" id="UP000812013"/>
    </source>
</evidence>
<dbReference type="EMBL" id="WTFF01000106">
    <property type="protein sequence ID" value="MBW5483451.1"/>
    <property type="molecule type" value="Genomic_DNA"/>
</dbReference>
<protein>
    <submittedName>
        <fullName evidence="1">Uncharacterized protein</fullName>
    </submittedName>
</protein>
<keyword evidence="2" id="KW-1185">Reference proteome</keyword>
<proteinExistence type="predicted"/>
<comment type="caution">
    <text evidence="1">The sequence shown here is derived from an EMBL/GenBank/DDBJ whole genome shotgun (WGS) entry which is preliminary data.</text>
</comment>
<sequence>MFKRLLRRIDGTSVEVDTQVLDLLRVSALPLHEAILNAFAEEGFVCGSAELVDQRLPEVDQLFDFHQSFLLTALAPTRGLGDLEVTVLTNAVGCEIFVRSAAPERRYWDDRGPARRFIAAHHDVERIDWLAEVRRWIDEVALLAR</sequence>
<accession>A0ABS6Z7A5</accession>
<organism evidence="1 2">
    <name type="scientific">Streptomyces bambusae</name>
    <dbReference type="NCBI Taxonomy" id="1550616"/>
    <lineage>
        <taxon>Bacteria</taxon>
        <taxon>Bacillati</taxon>
        <taxon>Actinomycetota</taxon>
        <taxon>Actinomycetes</taxon>
        <taxon>Kitasatosporales</taxon>
        <taxon>Streptomycetaceae</taxon>
        <taxon>Streptomyces</taxon>
    </lineage>
</organism>
<gene>
    <name evidence="1" type="ORF">GPJ59_16530</name>
</gene>
<dbReference type="Proteomes" id="UP000812013">
    <property type="component" value="Unassembled WGS sequence"/>
</dbReference>
<dbReference type="InterPro" id="IPR009776">
    <property type="entry name" value="Spore_0_M"/>
</dbReference>
<dbReference type="RefSeq" id="WP_219667910.1">
    <property type="nucleotide sequence ID" value="NZ_WTFF01000106.1"/>
</dbReference>
<reference evidence="1 2" key="1">
    <citation type="submission" date="2019-12" db="EMBL/GenBank/DDBJ databases">
        <title>Genome sequence of Streptomyces bambusae.</title>
        <authorList>
            <person name="Bansal K."/>
            <person name="Choksket S."/>
            <person name="Korpole S."/>
            <person name="Patil P.B."/>
        </authorList>
    </citation>
    <scope>NUCLEOTIDE SEQUENCE [LARGE SCALE GENOMIC DNA]</scope>
    <source>
        <strain evidence="1 2">SK60</strain>
    </source>
</reference>